<dbReference type="InterPro" id="IPR003660">
    <property type="entry name" value="HAMP_dom"/>
</dbReference>
<organism evidence="15 16">
    <name type="scientific">Streptomyces humidus</name>
    <dbReference type="NCBI Taxonomy" id="52259"/>
    <lineage>
        <taxon>Bacteria</taxon>
        <taxon>Bacillati</taxon>
        <taxon>Actinomycetota</taxon>
        <taxon>Actinomycetes</taxon>
        <taxon>Kitasatosporales</taxon>
        <taxon>Streptomycetaceae</taxon>
        <taxon>Streptomyces</taxon>
    </lineage>
</organism>
<dbReference type="InterPro" id="IPR003594">
    <property type="entry name" value="HATPase_dom"/>
</dbReference>
<dbReference type="InterPro" id="IPR005467">
    <property type="entry name" value="His_kinase_dom"/>
</dbReference>
<feature type="domain" description="Histidine kinase" evidence="13">
    <location>
        <begin position="214"/>
        <end position="412"/>
    </location>
</feature>
<dbReference type="EMBL" id="BMTL01000012">
    <property type="protein sequence ID" value="GGR91606.1"/>
    <property type="molecule type" value="Genomic_DNA"/>
</dbReference>
<evidence type="ECO:0000313" key="15">
    <source>
        <dbReference type="EMBL" id="GGR91606.1"/>
    </source>
</evidence>
<keyword evidence="7 15" id="KW-0418">Kinase</keyword>
<evidence type="ECO:0000256" key="2">
    <source>
        <dbReference type="ARBA" id="ARBA00004236"/>
    </source>
</evidence>
<dbReference type="Gene3D" id="3.30.565.10">
    <property type="entry name" value="Histidine kinase-like ATPase, C-terminal domain"/>
    <property type="match status" value="1"/>
</dbReference>
<feature type="region of interest" description="Disordered" evidence="11">
    <location>
        <begin position="60"/>
        <end position="86"/>
    </location>
</feature>
<dbReference type="InterPro" id="IPR004358">
    <property type="entry name" value="Sig_transdc_His_kin-like_C"/>
</dbReference>
<dbReference type="SMART" id="SM00304">
    <property type="entry name" value="HAMP"/>
    <property type="match status" value="1"/>
</dbReference>
<keyword evidence="16" id="KW-1185">Reference proteome</keyword>
<protein>
    <recommendedName>
        <fullName evidence="3">histidine kinase</fullName>
        <ecNumber evidence="3">2.7.13.3</ecNumber>
    </recommendedName>
</protein>
<evidence type="ECO:0000256" key="11">
    <source>
        <dbReference type="SAM" id="MobiDB-lite"/>
    </source>
</evidence>
<dbReference type="SUPFAM" id="SSF55874">
    <property type="entry name" value="ATPase domain of HSP90 chaperone/DNA topoisomerase II/histidine kinase"/>
    <property type="match status" value="1"/>
</dbReference>
<comment type="catalytic activity">
    <reaction evidence="1">
        <text>ATP + protein L-histidine = ADP + protein N-phospho-L-histidine.</text>
        <dbReference type="EC" id="2.7.13.3"/>
    </reaction>
</comment>
<dbReference type="Gene3D" id="1.10.287.130">
    <property type="match status" value="1"/>
</dbReference>
<evidence type="ECO:0000256" key="6">
    <source>
        <dbReference type="ARBA" id="ARBA00022692"/>
    </source>
</evidence>
<keyword evidence="10 12" id="KW-0472">Membrane</keyword>
<evidence type="ECO:0000256" key="9">
    <source>
        <dbReference type="ARBA" id="ARBA00023012"/>
    </source>
</evidence>
<gene>
    <name evidence="15" type="ORF">GCM10010269_33400</name>
</gene>
<dbReference type="Pfam" id="PF00672">
    <property type="entry name" value="HAMP"/>
    <property type="match status" value="1"/>
</dbReference>
<dbReference type="SUPFAM" id="SSF158472">
    <property type="entry name" value="HAMP domain-like"/>
    <property type="match status" value="1"/>
</dbReference>
<evidence type="ECO:0000259" key="13">
    <source>
        <dbReference type="PROSITE" id="PS50109"/>
    </source>
</evidence>
<keyword evidence="9" id="KW-0902">Two-component regulatory system</keyword>
<evidence type="ECO:0000256" key="12">
    <source>
        <dbReference type="SAM" id="Phobius"/>
    </source>
</evidence>
<keyword evidence="6 12" id="KW-0812">Transmembrane</keyword>
<accession>A0A918FWX5</accession>
<dbReference type="PANTHER" id="PTHR45436:SF5">
    <property type="entry name" value="SENSOR HISTIDINE KINASE TRCS"/>
    <property type="match status" value="1"/>
</dbReference>
<evidence type="ECO:0000256" key="10">
    <source>
        <dbReference type="ARBA" id="ARBA00023136"/>
    </source>
</evidence>
<evidence type="ECO:0000259" key="14">
    <source>
        <dbReference type="PROSITE" id="PS50885"/>
    </source>
</evidence>
<dbReference type="AlphaFoldDB" id="A0A918FWX5"/>
<comment type="caution">
    <text evidence="15">The sequence shown here is derived from an EMBL/GenBank/DDBJ whole genome shotgun (WGS) entry which is preliminary data.</text>
</comment>
<dbReference type="InterPro" id="IPR036890">
    <property type="entry name" value="HATPase_C_sf"/>
</dbReference>
<dbReference type="InterPro" id="IPR036097">
    <property type="entry name" value="HisK_dim/P_sf"/>
</dbReference>
<evidence type="ECO:0000256" key="7">
    <source>
        <dbReference type="ARBA" id="ARBA00022777"/>
    </source>
</evidence>
<evidence type="ECO:0000256" key="1">
    <source>
        <dbReference type="ARBA" id="ARBA00000085"/>
    </source>
</evidence>
<sequence>MNRLSVRMRVTLAASVMVATVLTAASLVLILTLRDSLQGGVADEAVRKVRASAAALEEDPPVVAAPPGGVGGAEPTPEKSGNGADRGEEKVVVADGYATASTVVVTTDGPVTVKARVSLAPVRMALGVLEQLLLVGVPALVVLMAVMTWQLMGRVLAPVESIRATFADITAKNLHRRVPEPVTRDEVARLARTMNVTLGQLESAVERHKQFVADAAHELRNPVATLSARLELGMPQAPGLVTEALTDVARIKELTGDLLLLARLDAGEPLTGTDVDLAQVAAETAARPAPVKIALELESDVIVTGSRSHLERMVANLVANAVRHAASQVTIRVTADGLDVIDDGPGIPAASRERVFQRFYRLDEARVRDAGGSGLGLAIARDIATAHGGTLAVQDTPHGAHLSFRITTPDGPNSPTGRPADRRIRSGRTGATRR</sequence>
<evidence type="ECO:0000313" key="16">
    <source>
        <dbReference type="Proteomes" id="UP000606194"/>
    </source>
</evidence>
<proteinExistence type="predicted"/>
<dbReference type="Proteomes" id="UP000606194">
    <property type="component" value="Unassembled WGS sequence"/>
</dbReference>
<dbReference type="EC" id="2.7.13.3" evidence="3"/>
<keyword evidence="8 12" id="KW-1133">Transmembrane helix</keyword>
<name>A0A918FWX5_9ACTN</name>
<dbReference type="CDD" id="cd00082">
    <property type="entry name" value="HisKA"/>
    <property type="match status" value="1"/>
</dbReference>
<dbReference type="GO" id="GO:0005886">
    <property type="term" value="C:plasma membrane"/>
    <property type="evidence" value="ECO:0007669"/>
    <property type="project" value="UniProtKB-SubCell"/>
</dbReference>
<evidence type="ECO:0000256" key="4">
    <source>
        <dbReference type="ARBA" id="ARBA00022553"/>
    </source>
</evidence>
<evidence type="ECO:0000256" key="8">
    <source>
        <dbReference type="ARBA" id="ARBA00022989"/>
    </source>
</evidence>
<comment type="subcellular location">
    <subcellularLocation>
        <location evidence="2">Cell membrane</location>
    </subcellularLocation>
</comment>
<feature type="transmembrane region" description="Helical" evidence="12">
    <location>
        <begin position="12"/>
        <end position="33"/>
    </location>
</feature>
<evidence type="ECO:0000256" key="5">
    <source>
        <dbReference type="ARBA" id="ARBA00022679"/>
    </source>
</evidence>
<reference evidence="15" key="1">
    <citation type="journal article" date="2014" name="Int. J. Syst. Evol. Microbiol.">
        <title>Complete genome sequence of Corynebacterium casei LMG S-19264T (=DSM 44701T), isolated from a smear-ripened cheese.</title>
        <authorList>
            <consortium name="US DOE Joint Genome Institute (JGI-PGF)"/>
            <person name="Walter F."/>
            <person name="Albersmeier A."/>
            <person name="Kalinowski J."/>
            <person name="Ruckert C."/>
        </authorList>
    </citation>
    <scope>NUCLEOTIDE SEQUENCE</scope>
    <source>
        <strain evidence="15">JCM 4386</strain>
    </source>
</reference>
<dbReference type="SMART" id="SM00388">
    <property type="entry name" value="HisKA"/>
    <property type="match status" value="1"/>
</dbReference>
<dbReference type="SUPFAM" id="SSF47384">
    <property type="entry name" value="Homodimeric domain of signal transducing histidine kinase"/>
    <property type="match status" value="1"/>
</dbReference>
<dbReference type="PROSITE" id="PS50109">
    <property type="entry name" value="HIS_KIN"/>
    <property type="match status" value="1"/>
</dbReference>
<feature type="region of interest" description="Disordered" evidence="11">
    <location>
        <begin position="404"/>
        <end position="434"/>
    </location>
</feature>
<reference evidence="15" key="2">
    <citation type="submission" date="2020-09" db="EMBL/GenBank/DDBJ databases">
        <authorList>
            <person name="Sun Q."/>
            <person name="Ohkuma M."/>
        </authorList>
    </citation>
    <scope>NUCLEOTIDE SEQUENCE</scope>
    <source>
        <strain evidence="15">JCM 4386</strain>
    </source>
</reference>
<dbReference type="RefSeq" id="WP_229878119.1">
    <property type="nucleotide sequence ID" value="NZ_BMTL01000012.1"/>
</dbReference>
<keyword evidence="5" id="KW-0808">Transferase</keyword>
<feature type="domain" description="HAMP" evidence="14">
    <location>
        <begin position="153"/>
        <end position="206"/>
    </location>
</feature>
<dbReference type="PROSITE" id="PS50885">
    <property type="entry name" value="HAMP"/>
    <property type="match status" value="1"/>
</dbReference>
<dbReference type="CDD" id="cd00075">
    <property type="entry name" value="HATPase"/>
    <property type="match status" value="1"/>
</dbReference>
<dbReference type="SMART" id="SM00387">
    <property type="entry name" value="HATPase_c"/>
    <property type="match status" value="1"/>
</dbReference>
<dbReference type="CDD" id="cd06225">
    <property type="entry name" value="HAMP"/>
    <property type="match status" value="1"/>
</dbReference>
<dbReference type="InterPro" id="IPR003661">
    <property type="entry name" value="HisK_dim/P_dom"/>
</dbReference>
<dbReference type="GO" id="GO:0000155">
    <property type="term" value="F:phosphorelay sensor kinase activity"/>
    <property type="evidence" value="ECO:0007669"/>
    <property type="project" value="InterPro"/>
</dbReference>
<keyword evidence="4" id="KW-0597">Phosphoprotein</keyword>
<dbReference type="PANTHER" id="PTHR45436">
    <property type="entry name" value="SENSOR HISTIDINE KINASE YKOH"/>
    <property type="match status" value="1"/>
</dbReference>
<dbReference type="Pfam" id="PF02518">
    <property type="entry name" value="HATPase_c"/>
    <property type="match status" value="1"/>
</dbReference>
<evidence type="ECO:0000256" key="3">
    <source>
        <dbReference type="ARBA" id="ARBA00012438"/>
    </source>
</evidence>
<feature type="transmembrane region" description="Helical" evidence="12">
    <location>
        <begin position="132"/>
        <end position="152"/>
    </location>
</feature>
<dbReference type="PRINTS" id="PR00344">
    <property type="entry name" value="BCTRLSENSOR"/>
</dbReference>
<dbReference type="InterPro" id="IPR050428">
    <property type="entry name" value="TCS_sensor_his_kinase"/>
</dbReference>
<dbReference type="Pfam" id="PF00512">
    <property type="entry name" value="HisKA"/>
    <property type="match status" value="1"/>
</dbReference>